<keyword evidence="3" id="KW-1185">Reference proteome</keyword>
<feature type="compositionally biased region" description="Basic and acidic residues" evidence="1">
    <location>
        <begin position="1"/>
        <end position="17"/>
    </location>
</feature>
<accession>A0ABD3QC79</accession>
<comment type="caution">
    <text evidence="2">The sequence shown here is derived from an EMBL/GenBank/DDBJ whole genome shotgun (WGS) entry which is preliminary data.</text>
</comment>
<reference evidence="2 3" key="1">
    <citation type="journal article" date="2020" name="G3 (Bethesda)">
        <title>Improved Reference Genome for Cyclotella cryptica CCMP332, a Model for Cell Wall Morphogenesis, Salinity Adaptation, and Lipid Production in Diatoms (Bacillariophyta).</title>
        <authorList>
            <person name="Roberts W.R."/>
            <person name="Downey K.M."/>
            <person name="Ruck E.C."/>
            <person name="Traller J.C."/>
            <person name="Alverson A.J."/>
        </authorList>
    </citation>
    <scope>NUCLEOTIDE SEQUENCE [LARGE SCALE GENOMIC DNA]</scope>
    <source>
        <strain evidence="2 3">CCMP332</strain>
    </source>
</reference>
<gene>
    <name evidence="2" type="ORF">HJC23_013205</name>
</gene>
<feature type="region of interest" description="Disordered" evidence="1">
    <location>
        <begin position="1"/>
        <end position="30"/>
    </location>
</feature>
<evidence type="ECO:0000256" key="1">
    <source>
        <dbReference type="SAM" id="MobiDB-lite"/>
    </source>
</evidence>
<feature type="compositionally biased region" description="Polar residues" evidence="1">
    <location>
        <begin position="19"/>
        <end position="30"/>
    </location>
</feature>
<dbReference type="AlphaFoldDB" id="A0ABD3QC79"/>
<organism evidence="2 3">
    <name type="scientific">Cyclotella cryptica</name>
    <dbReference type="NCBI Taxonomy" id="29204"/>
    <lineage>
        <taxon>Eukaryota</taxon>
        <taxon>Sar</taxon>
        <taxon>Stramenopiles</taxon>
        <taxon>Ochrophyta</taxon>
        <taxon>Bacillariophyta</taxon>
        <taxon>Coscinodiscophyceae</taxon>
        <taxon>Thalassiosirophycidae</taxon>
        <taxon>Stephanodiscales</taxon>
        <taxon>Stephanodiscaceae</taxon>
        <taxon>Cyclotella</taxon>
    </lineage>
</organism>
<proteinExistence type="predicted"/>
<evidence type="ECO:0000313" key="3">
    <source>
        <dbReference type="Proteomes" id="UP001516023"/>
    </source>
</evidence>
<feature type="compositionally biased region" description="Basic and acidic residues" evidence="1">
    <location>
        <begin position="512"/>
        <end position="526"/>
    </location>
</feature>
<feature type="compositionally biased region" description="Acidic residues" evidence="1">
    <location>
        <begin position="530"/>
        <end position="541"/>
    </location>
</feature>
<dbReference type="Proteomes" id="UP001516023">
    <property type="component" value="Unassembled WGS sequence"/>
</dbReference>
<protein>
    <recommendedName>
        <fullName evidence="4">Sulfotransferase</fullName>
    </recommendedName>
</protein>
<evidence type="ECO:0000313" key="2">
    <source>
        <dbReference type="EMBL" id="KAL3797967.1"/>
    </source>
</evidence>
<sequence length="547" mass="63472">MLTRQRLEVESNSHEVRPLTTTNNGNNSKDASSKFIRRFLRNQYSQSASPPNFVWILILIALLGLIEIYSREKSDESAVKGMVKTIPLVLTNNNNNRRRLHLQRRPCHSSIERIHILHSQISLRTNMDQFPSSQLGQKTTPPPKIESEIPPNERICFVHVGKAGGSSVGCSLGFSLHCSNTSHVMEGLLPRRTTRIFHADTYDCYDDSAFFLFVVRDPVKRIQSDFLYERPPNEFILKKKFPEYYQRRKEYYLDCPFRTMEDVVRYGLLKNSSAREECKMRAFTSLWGTKHFMCHHYFNYQFHLEGLPQDARILVIRNEVWACLWIVFVDCFCPIKGMYCMLLPPELLLLLFDSSKSCSFLCMVSYTRRQHLVQDWNGVEHFIGGQSDIIPPNSTLAKMNVNKNPQAEQDKNLSPASQRIVCAQLCNEIVTYKKILRRALNLNPSDVRETMEELRLQCPEMADVEEGECKLPMPDIKEKLVNTRGYRYVVMQGSYEYNKNKLETQNHYYEKDEVKEGEMSNVKDESDAAVAEDLEDDDDYELPYSGT</sequence>
<evidence type="ECO:0008006" key="4">
    <source>
        <dbReference type="Google" id="ProtNLM"/>
    </source>
</evidence>
<dbReference type="EMBL" id="JABMIG020000050">
    <property type="protein sequence ID" value="KAL3797967.1"/>
    <property type="molecule type" value="Genomic_DNA"/>
</dbReference>
<feature type="region of interest" description="Disordered" evidence="1">
    <location>
        <begin position="512"/>
        <end position="547"/>
    </location>
</feature>
<name>A0ABD3QC79_9STRA</name>